<protein>
    <submittedName>
        <fullName evidence="2">Uncharacterized protein</fullName>
    </submittedName>
</protein>
<gene>
    <name evidence="2" type="ORF">CYMTET_44545</name>
</gene>
<accession>A0AAE0C009</accession>
<evidence type="ECO:0000256" key="1">
    <source>
        <dbReference type="SAM" id="MobiDB-lite"/>
    </source>
</evidence>
<organism evidence="2 3">
    <name type="scientific">Cymbomonas tetramitiformis</name>
    <dbReference type="NCBI Taxonomy" id="36881"/>
    <lineage>
        <taxon>Eukaryota</taxon>
        <taxon>Viridiplantae</taxon>
        <taxon>Chlorophyta</taxon>
        <taxon>Pyramimonadophyceae</taxon>
        <taxon>Pyramimonadales</taxon>
        <taxon>Pyramimonadaceae</taxon>
        <taxon>Cymbomonas</taxon>
    </lineage>
</organism>
<dbReference type="AlphaFoldDB" id="A0AAE0C009"/>
<name>A0AAE0C009_9CHLO</name>
<feature type="region of interest" description="Disordered" evidence="1">
    <location>
        <begin position="25"/>
        <end position="67"/>
    </location>
</feature>
<keyword evidence="3" id="KW-1185">Reference proteome</keyword>
<comment type="caution">
    <text evidence="2">The sequence shown here is derived from an EMBL/GenBank/DDBJ whole genome shotgun (WGS) entry which is preliminary data.</text>
</comment>
<proteinExistence type="predicted"/>
<evidence type="ECO:0000313" key="2">
    <source>
        <dbReference type="EMBL" id="KAK3245906.1"/>
    </source>
</evidence>
<dbReference type="Proteomes" id="UP001190700">
    <property type="component" value="Unassembled WGS sequence"/>
</dbReference>
<dbReference type="EMBL" id="LGRX02030275">
    <property type="protein sequence ID" value="KAK3245906.1"/>
    <property type="molecule type" value="Genomic_DNA"/>
</dbReference>
<evidence type="ECO:0000313" key="3">
    <source>
        <dbReference type="Proteomes" id="UP001190700"/>
    </source>
</evidence>
<feature type="region of interest" description="Disordered" evidence="1">
    <location>
        <begin position="82"/>
        <end position="111"/>
    </location>
</feature>
<feature type="region of interest" description="Disordered" evidence="1">
    <location>
        <begin position="144"/>
        <end position="210"/>
    </location>
</feature>
<reference evidence="2 3" key="1">
    <citation type="journal article" date="2015" name="Genome Biol. Evol.">
        <title>Comparative Genomics of a Bacterivorous Green Alga Reveals Evolutionary Causalities and Consequences of Phago-Mixotrophic Mode of Nutrition.</title>
        <authorList>
            <person name="Burns J.A."/>
            <person name="Paasch A."/>
            <person name="Narechania A."/>
            <person name="Kim E."/>
        </authorList>
    </citation>
    <scope>NUCLEOTIDE SEQUENCE [LARGE SCALE GENOMIC DNA]</scope>
    <source>
        <strain evidence="2 3">PLY_AMNH</strain>
    </source>
</reference>
<sequence length="210" mass="22358">MQLEEARQAELRTRLCGEFMSCLDTTTEGVTPGVSEAPPSPSPSQAREDGDAPRGQGGDDEEVNSASGHSLNLAVGEHMVHDPHRTLTPSPPSERSASEGHAVGHSVGAGDTLGGLIRARMLQLRASIAERREIIRGHNETLREYRERPPTARPSVRIGQGTTRDAGLEGTRSQPGDESHANDLFGGLHSGGLEVTTDPWHHGVQQTSTG</sequence>